<dbReference type="InterPro" id="IPR037459">
    <property type="entry name" value="RhgT-like"/>
</dbReference>
<gene>
    <name evidence="3" type="ORF">SDC9_205808</name>
</gene>
<dbReference type="Gene3D" id="3.40.50.1110">
    <property type="entry name" value="SGNH hydrolase"/>
    <property type="match status" value="1"/>
</dbReference>
<keyword evidence="2" id="KW-0378">Hydrolase</keyword>
<evidence type="ECO:0008006" key="4">
    <source>
        <dbReference type="Google" id="ProtNLM"/>
    </source>
</evidence>
<evidence type="ECO:0000256" key="1">
    <source>
        <dbReference type="ARBA" id="ARBA00008668"/>
    </source>
</evidence>
<organism evidence="3">
    <name type="scientific">bioreactor metagenome</name>
    <dbReference type="NCBI Taxonomy" id="1076179"/>
    <lineage>
        <taxon>unclassified sequences</taxon>
        <taxon>metagenomes</taxon>
        <taxon>ecological metagenomes</taxon>
    </lineage>
</organism>
<protein>
    <recommendedName>
        <fullName evidence="4">SGNH hydrolase-type esterase domain-containing protein</fullName>
    </recommendedName>
</protein>
<name>A0A645J3Z3_9ZZZZ</name>
<dbReference type="PANTHER" id="PTHR43695">
    <property type="entry name" value="PUTATIVE (AFU_ORTHOLOGUE AFUA_2G17250)-RELATED"/>
    <property type="match status" value="1"/>
</dbReference>
<dbReference type="SUPFAM" id="SSF52266">
    <property type="entry name" value="SGNH hydrolase"/>
    <property type="match status" value="1"/>
</dbReference>
<sequence>MRAVAAKLGKPCLELSKAHSKALEKIGYAEGRKLYRRIPAQNMKLDPAHTNKAGAKMVANIIVDELKKSNSDLKKHIK</sequence>
<dbReference type="EMBL" id="VSSQ01130442">
    <property type="protein sequence ID" value="MPN58107.1"/>
    <property type="molecule type" value="Genomic_DNA"/>
</dbReference>
<evidence type="ECO:0000313" key="3">
    <source>
        <dbReference type="EMBL" id="MPN58107.1"/>
    </source>
</evidence>
<accession>A0A645J3Z3</accession>
<dbReference type="InterPro" id="IPR036514">
    <property type="entry name" value="SGNH_hydro_sf"/>
</dbReference>
<evidence type="ECO:0000256" key="2">
    <source>
        <dbReference type="ARBA" id="ARBA00022801"/>
    </source>
</evidence>
<comment type="similarity">
    <text evidence="1">Belongs to the 'GDSL' lipolytic enzyme family.</text>
</comment>
<proteinExistence type="inferred from homology"/>
<dbReference type="GO" id="GO:0016787">
    <property type="term" value="F:hydrolase activity"/>
    <property type="evidence" value="ECO:0007669"/>
    <property type="project" value="UniProtKB-KW"/>
</dbReference>
<dbReference type="PANTHER" id="PTHR43695:SF1">
    <property type="entry name" value="RHAMNOGALACTURONAN ACETYLESTERASE"/>
    <property type="match status" value="1"/>
</dbReference>
<comment type="caution">
    <text evidence="3">The sequence shown here is derived from an EMBL/GenBank/DDBJ whole genome shotgun (WGS) entry which is preliminary data.</text>
</comment>
<reference evidence="3" key="1">
    <citation type="submission" date="2019-08" db="EMBL/GenBank/DDBJ databases">
        <authorList>
            <person name="Kucharzyk K."/>
            <person name="Murdoch R.W."/>
            <person name="Higgins S."/>
            <person name="Loffler F."/>
        </authorList>
    </citation>
    <scope>NUCLEOTIDE SEQUENCE</scope>
</reference>
<dbReference type="AlphaFoldDB" id="A0A645J3Z3"/>